<evidence type="ECO:0000313" key="2">
    <source>
        <dbReference type="Proteomes" id="UP000033202"/>
    </source>
</evidence>
<accession>A0A0E9MLU1</accession>
<sequence length="396" mass="45359">MTGMKRVLFYLPVVTPWWFDNIVSRMIRSLVAEAEVHVLVPPLWRNTGIGPEQLKNCASLTEVRWHIADGDGHPSWRTSPDDPDEIVEFVQAIDPDYVLCRSADIATPSRFPGKMRYLMEPGAPPLFTYARGITLQADFSHHGAMPHLSDDDREAIETAFADTWRQMRARVDNRWEARRPRTEVLQNMGLPDDRKILAVPLEYEHEEAFNSIHHRFERNLDLIQYLADRLDDDFVLAVTDHPLNYQHVDNSKLYEAIAALGPRVHLVPNPDAEYFPTELLIRHCDGLIVQNTKAIYSGAYFGKPTLRLSKRPSAEWLRTIDDLEALQTAVALGYQGPTEDELRLWFGFHMLHEIVSPIAITGRDILDRLDRPFSSDRLATGLERADAYQRQLDMAA</sequence>
<organism evidence="1 2">
    <name type="scientific">Sphingomonas changbaiensis NBRC 104936</name>
    <dbReference type="NCBI Taxonomy" id="1219043"/>
    <lineage>
        <taxon>Bacteria</taxon>
        <taxon>Pseudomonadati</taxon>
        <taxon>Pseudomonadota</taxon>
        <taxon>Alphaproteobacteria</taxon>
        <taxon>Sphingomonadales</taxon>
        <taxon>Sphingomonadaceae</taxon>
        <taxon>Sphingomonas</taxon>
    </lineage>
</organism>
<dbReference type="Proteomes" id="UP000033202">
    <property type="component" value="Unassembled WGS sequence"/>
</dbReference>
<dbReference type="EMBL" id="BBWU01000003">
    <property type="protein sequence ID" value="GAO38105.1"/>
    <property type="molecule type" value="Genomic_DNA"/>
</dbReference>
<comment type="caution">
    <text evidence="1">The sequence shown here is derived from an EMBL/GenBank/DDBJ whole genome shotgun (WGS) entry which is preliminary data.</text>
</comment>
<keyword evidence="2" id="KW-1185">Reference proteome</keyword>
<reference evidence="1 2" key="1">
    <citation type="submission" date="2015-04" db="EMBL/GenBank/DDBJ databases">
        <title>Whole genome shotgun sequence of Sphingomonas changbaiensis NBRC 104936.</title>
        <authorList>
            <person name="Katano-Makiyama Y."/>
            <person name="Hosoyama A."/>
            <person name="Hashimoto M."/>
            <person name="Noguchi M."/>
            <person name="Tsuchikane K."/>
            <person name="Ohji S."/>
            <person name="Yamazoe A."/>
            <person name="Ichikawa N."/>
            <person name="Kimura A."/>
            <person name="Fujita N."/>
        </authorList>
    </citation>
    <scope>NUCLEOTIDE SEQUENCE [LARGE SCALE GENOMIC DNA]</scope>
    <source>
        <strain evidence="1 2">NBRC 104936</strain>
    </source>
</reference>
<protein>
    <recommendedName>
        <fullName evidence="3">Capsule polysaccharide biosynthesis protein</fullName>
    </recommendedName>
</protein>
<name>A0A0E9MLU1_9SPHN</name>
<dbReference type="STRING" id="1219043.SCH01S_03_00800"/>
<proteinExistence type="predicted"/>
<gene>
    <name evidence="1" type="ORF">SCH01S_03_00800</name>
</gene>
<dbReference type="AlphaFoldDB" id="A0A0E9MLU1"/>
<evidence type="ECO:0000313" key="1">
    <source>
        <dbReference type="EMBL" id="GAO38105.1"/>
    </source>
</evidence>
<evidence type="ECO:0008006" key="3">
    <source>
        <dbReference type="Google" id="ProtNLM"/>
    </source>
</evidence>